<dbReference type="InterPro" id="IPR001656">
    <property type="entry name" value="PsdUridine_synth_TruD"/>
</dbReference>
<evidence type="ECO:0000256" key="4">
    <source>
        <dbReference type="HAMAP-Rule" id="MF_01082"/>
    </source>
</evidence>
<sequence length="390" mass="45766">MMDLEKHIKQKPSDFVVEEVIPFSPRKDGQFQLFLLKKSSLSTLQVVRFLSKLLKIKPSDIGFAGLKDRFAVTTQYITVPSDVNIPDKLCFINKGGKWLKAESIDFGREQGFCMERVGFTDQKLQLGDNSGNRFVIKIRNIHKEQRKIFYHNLEIVKKYGCANYFGEQRFGSVKGRNDFIFLYLLKGDVEKALKTYFSIKGSLKHWGNWELFYRDLRGNLEDYEKDLILGLKRGLSFEKAIRILPKNVRLMFNFAFQSFLWNEYLRRYIESKYPFKRVNFIHSWKLSFYIEVYDIEYLKNLEIPYTGREYSVNDKLFKEIIREIIDKFGIKEKDFGKEVAGIKVLTDGLRKAVFFPQDFKIVGKTKDSITVSFFLPAGSYATILLRNLLS</sequence>
<dbReference type="Pfam" id="PF01142">
    <property type="entry name" value="TruD"/>
    <property type="match status" value="2"/>
</dbReference>
<keyword evidence="7" id="KW-1185">Reference proteome</keyword>
<reference evidence="6 7" key="1">
    <citation type="journal article" date="2021" name="Syst. Appl. Microbiol.">
        <title>Persephonella atlantica sp. nov.: How to adapt to physico-chemical gradients in high temperature hydrothermal habitats.</title>
        <authorList>
            <person name="Francois D.X."/>
            <person name="Godfroy A."/>
            <person name="Mathien C."/>
            <person name="Aube J."/>
            <person name="Cathalot C."/>
            <person name="Lesongeur F."/>
            <person name="L'Haridon S."/>
            <person name="Philippon X."/>
            <person name="Roussel E.G."/>
        </authorList>
    </citation>
    <scope>NUCLEOTIDE SEQUENCE [LARGE SCALE GENOMIC DNA]</scope>
    <source>
        <strain evidence="6 7">MO1340</strain>
    </source>
</reference>
<organism evidence="6 7">
    <name type="scientific">Persephonella atlantica</name>
    <dbReference type="NCBI Taxonomy" id="2699429"/>
    <lineage>
        <taxon>Bacteria</taxon>
        <taxon>Pseudomonadati</taxon>
        <taxon>Aquificota</taxon>
        <taxon>Aquificia</taxon>
        <taxon>Aquificales</taxon>
        <taxon>Hydrogenothermaceae</taxon>
        <taxon>Persephonella</taxon>
    </lineage>
</organism>
<evidence type="ECO:0000256" key="3">
    <source>
        <dbReference type="ARBA" id="ARBA00023235"/>
    </source>
</evidence>
<keyword evidence="2 4" id="KW-0819">tRNA processing</keyword>
<keyword evidence="3 4" id="KW-0413">Isomerase</keyword>
<dbReference type="EC" id="5.4.99.27" evidence="4"/>
<dbReference type="InterPro" id="IPR042214">
    <property type="entry name" value="TruD_catalytic"/>
</dbReference>
<gene>
    <name evidence="4 6" type="primary">truD</name>
    <name evidence="6" type="ORF">GWK41_04675</name>
</gene>
<dbReference type="Proteomes" id="UP000772812">
    <property type="component" value="Unassembled WGS sequence"/>
</dbReference>
<dbReference type="PANTHER" id="PTHR13326:SF21">
    <property type="entry name" value="PSEUDOURIDYLATE SYNTHASE PUS7L"/>
    <property type="match status" value="1"/>
</dbReference>
<dbReference type="PIRSF" id="PIRSF037016">
    <property type="entry name" value="Pseudouridin_synth_euk_prd"/>
    <property type="match status" value="1"/>
</dbReference>
<feature type="active site" description="Nucleophile" evidence="4">
    <location>
        <position position="68"/>
    </location>
</feature>
<accession>A0ABS1GHQ1</accession>
<comment type="caution">
    <text evidence="6">The sequence shown here is derived from an EMBL/GenBank/DDBJ whole genome shotgun (WGS) entry which is preliminary data.</text>
</comment>
<dbReference type="InterPro" id="IPR011760">
    <property type="entry name" value="PsdUridine_synth_TruD_insert"/>
</dbReference>
<dbReference type="PANTHER" id="PTHR13326">
    <property type="entry name" value="TRNA PSEUDOURIDINE SYNTHASE D"/>
    <property type="match status" value="1"/>
</dbReference>
<dbReference type="HAMAP" id="MF_01082">
    <property type="entry name" value="TruD"/>
    <property type="match status" value="1"/>
</dbReference>
<dbReference type="SUPFAM" id="SSF55120">
    <property type="entry name" value="Pseudouridine synthase"/>
    <property type="match status" value="1"/>
</dbReference>
<evidence type="ECO:0000313" key="7">
    <source>
        <dbReference type="Proteomes" id="UP000772812"/>
    </source>
</evidence>
<dbReference type="EMBL" id="JAACYA010000001">
    <property type="protein sequence ID" value="MBK3332361.1"/>
    <property type="molecule type" value="Genomic_DNA"/>
</dbReference>
<evidence type="ECO:0000256" key="2">
    <source>
        <dbReference type="ARBA" id="ARBA00022694"/>
    </source>
</evidence>
<dbReference type="Gene3D" id="3.30.2350.20">
    <property type="entry name" value="TruD, catalytic domain"/>
    <property type="match status" value="3"/>
</dbReference>
<comment type="function">
    <text evidence="4">Responsible for synthesis of pseudouridine from uracil-13 in transfer RNAs.</text>
</comment>
<proteinExistence type="inferred from homology"/>
<evidence type="ECO:0000256" key="1">
    <source>
        <dbReference type="ARBA" id="ARBA00007953"/>
    </source>
</evidence>
<dbReference type="PROSITE" id="PS01268">
    <property type="entry name" value="UPF0024"/>
    <property type="match status" value="1"/>
</dbReference>
<comment type="similarity">
    <text evidence="1 4">Belongs to the pseudouridine synthase TruD family.</text>
</comment>
<dbReference type="PROSITE" id="PS50984">
    <property type="entry name" value="TRUD"/>
    <property type="match status" value="1"/>
</dbReference>
<name>A0ABS1GHQ1_9AQUI</name>
<dbReference type="InterPro" id="IPR020103">
    <property type="entry name" value="PsdUridine_synth_cat_dom_sf"/>
</dbReference>
<dbReference type="InterPro" id="IPR020119">
    <property type="entry name" value="PsdUridine_synth_TruD_CS"/>
</dbReference>
<feature type="domain" description="TRUD" evidence="5">
    <location>
        <begin position="160"/>
        <end position="355"/>
    </location>
</feature>
<evidence type="ECO:0000313" key="6">
    <source>
        <dbReference type="EMBL" id="MBK3332361.1"/>
    </source>
</evidence>
<protein>
    <recommendedName>
        <fullName evidence="4">tRNA pseudouridine synthase D</fullName>
        <ecNumber evidence="4">5.4.99.27</ecNumber>
    </recommendedName>
    <alternativeName>
        <fullName evidence="4">tRNA pseudouridine(13) synthase</fullName>
    </alternativeName>
    <alternativeName>
        <fullName evidence="4">tRNA pseudouridylate synthase D</fullName>
    </alternativeName>
    <alternativeName>
        <fullName evidence="4">tRNA-uridine isomerase D</fullName>
    </alternativeName>
</protein>
<evidence type="ECO:0000259" key="5">
    <source>
        <dbReference type="PROSITE" id="PS50984"/>
    </source>
</evidence>
<comment type="catalytic activity">
    <reaction evidence="4">
        <text>uridine(13) in tRNA = pseudouridine(13) in tRNA</text>
        <dbReference type="Rhea" id="RHEA:42540"/>
        <dbReference type="Rhea" id="RHEA-COMP:10105"/>
        <dbReference type="Rhea" id="RHEA-COMP:10106"/>
        <dbReference type="ChEBI" id="CHEBI:65314"/>
        <dbReference type="ChEBI" id="CHEBI:65315"/>
        <dbReference type="EC" id="5.4.99.27"/>
    </reaction>
</comment>